<dbReference type="PROSITE" id="PS00141">
    <property type="entry name" value="ASP_PROTEASE"/>
    <property type="match status" value="1"/>
</dbReference>
<dbReference type="CDD" id="cd05474">
    <property type="entry name" value="SAP_like"/>
    <property type="match status" value="1"/>
</dbReference>
<dbReference type="Pfam" id="PF00026">
    <property type="entry name" value="Asp"/>
    <property type="match status" value="1"/>
</dbReference>
<feature type="active site" evidence="6">
    <location>
        <position position="306"/>
    </location>
</feature>
<evidence type="ECO:0000256" key="8">
    <source>
        <dbReference type="RuleBase" id="RU000454"/>
    </source>
</evidence>
<dbReference type="InterPro" id="IPR021109">
    <property type="entry name" value="Peptidase_aspartic_dom_sf"/>
</dbReference>
<dbReference type="InterPro" id="IPR001461">
    <property type="entry name" value="Aspartic_peptidase_A1"/>
</dbReference>
<comment type="similarity">
    <text evidence="1 8">Belongs to the peptidase A1 family.</text>
</comment>
<evidence type="ECO:0000259" key="11">
    <source>
        <dbReference type="PROSITE" id="PS51767"/>
    </source>
</evidence>
<dbReference type="RefSeq" id="XP_033459500.1">
    <property type="nucleotide sequence ID" value="XM_033608476.1"/>
</dbReference>
<dbReference type="GeneID" id="54366276"/>
<dbReference type="PRINTS" id="PR00792">
    <property type="entry name" value="PEPSIN"/>
</dbReference>
<dbReference type="Gene3D" id="2.40.70.10">
    <property type="entry name" value="Acid Proteases"/>
    <property type="match status" value="2"/>
</dbReference>
<name>A0A6J3M4P6_9PEZI</name>
<reference evidence="13" key="1">
    <citation type="submission" date="2020-01" db="EMBL/GenBank/DDBJ databases">
        <authorList>
            <consortium name="DOE Joint Genome Institute"/>
            <person name="Haridas S."/>
            <person name="Albert R."/>
            <person name="Binder M."/>
            <person name="Bloem J."/>
            <person name="Labutti K."/>
            <person name="Salamov A."/>
            <person name="Andreopoulos B."/>
            <person name="Baker S.E."/>
            <person name="Barry K."/>
            <person name="Bills G."/>
            <person name="Bluhm B.H."/>
            <person name="Cannon C."/>
            <person name="Castanera R."/>
            <person name="Culley D.E."/>
            <person name="Daum C."/>
            <person name="Ezra D."/>
            <person name="Gonzalez J.B."/>
            <person name="Henrissat B."/>
            <person name="Kuo A."/>
            <person name="Liang C."/>
            <person name="Lipzen A."/>
            <person name="Lutzoni F."/>
            <person name="Magnuson J."/>
            <person name="Mondo S."/>
            <person name="Nolan M."/>
            <person name="Ohm R."/>
            <person name="Pangilinan J."/>
            <person name="Park H.-J."/>
            <person name="Ramirez L."/>
            <person name="Alfaro M."/>
            <person name="Sun H."/>
            <person name="Tritt A."/>
            <person name="Yoshinaga Y."/>
            <person name="Zwiers L.-H."/>
            <person name="Turgeon B.G."/>
            <person name="Goodwin S.B."/>
            <person name="Spatafora J.W."/>
            <person name="Crous P.W."/>
            <person name="Grigoriev I.V."/>
        </authorList>
    </citation>
    <scope>NUCLEOTIDE SEQUENCE</scope>
    <source>
        <strain evidence="13">CBS 342.82</strain>
    </source>
</reference>
<dbReference type="AlphaFoldDB" id="A0A6J3M4P6"/>
<feature type="domain" description="Peptidase A1" evidence="11">
    <location>
        <begin position="67"/>
        <end position="425"/>
    </location>
</feature>
<evidence type="ECO:0000256" key="4">
    <source>
        <dbReference type="ARBA" id="ARBA00022750"/>
    </source>
</evidence>
<feature type="disulfide bond" evidence="7">
    <location>
        <begin position="338"/>
        <end position="386"/>
    </location>
</feature>
<evidence type="ECO:0000313" key="12">
    <source>
        <dbReference type="Proteomes" id="UP000504637"/>
    </source>
</evidence>
<dbReference type="InterPro" id="IPR033876">
    <property type="entry name" value="SAP-like"/>
</dbReference>
<keyword evidence="9" id="KW-1133">Transmembrane helix</keyword>
<sequence length="550" mass="57283">MKSLALTPLLIVSAAAILPEISVSKRDRHTHGATANFARSALLERRAGGTVGTNVFDVLSWSYGGAYYANVTIGSPPQEQTVIVDTGSSDLYFDASFLPNCQKQGLGSCHGGSFNPSKSNTYKEIIPAPAFNQLYGDGTTATGPLAMDTFGIGDVSISDVIFGLATETESKVGYSVGLMGIGYNIGEATSLETGKYPNIPEVLVSTGIINSRLFSVFLNDQRDISGSILFGGIDTSRYSGNLVTLNMLPQYITATGSSPGFLNRYLSVVTAMNATVSGKLHKLTSGGSPDVKAYSDDDAGLPVILDTGAAAWFLDADIYAKIIAPVFDFVDEKGLCSCAHATSNDFLSLEFGGRVHIKVPASEFIIPAYDIETKEPIAYDAHNQACLFMIQPHEPNGEGMSGLGDAILRSMYVVYDLDNGQISIAQASEDDSAKSNIVPVPAGPLGVARAVSNVVTASPNTWTIPPRITYATSHSVSTLATAIGTATGTNAVPLTARLGGNGGVVATGTPSPSTSPNAAAGRLMPATDFTGLWMTGLAAVFATLGASLIL</sequence>
<organism evidence="13">
    <name type="scientific">Dissoconium aciculare CBS 342.82</name>
    <dbReference type="NCBI Taxonomy" id="1314786"/>
    <lineage>
        <taxon>Eukaryota</taxon>
        <taxon>Fungi</taxon>
        <taxon>Dikarya</taxon>
        <taxon>Ascomycota</taxon>
        <taxon>Pezizomycotina</taxon>
        <taxon>Dothideomycetes</taxon>
        <taxon>Dothideomycetidae</taxon>
        <taxon>Mycosphaerellales</taxon>
        <taxon>Dissoconiaceae</taxon>
        <taxon>Dissoconium</taxon>
    </lineage>
</organism>
<evidence type="ECO:0000256" key="7">
    <source>
        <dbReference type="PIRSR" id="PIRSR601461-2"/>
    </source>
</evidence>
<evidence type="ECO:0000313" key="13">
    <source>
        <dbReference type="RefSeq" id="XP_033459500.1"/>
    </source>
</evidence>
<evidence type="ECO:0000256" key="3">
    <source>
        <dbReference type="ARBA" id="ARBA00022729"/>
    </source>
</evidence>
<dbReference type="GO" id="GO:0031505">
    <property type="term" value="P:fungal-type cell wall organization"/>
    <property type="evidence" value="ECO:0007669"/>
    <property type="project" value="TreeGrafter"/>
</dbReference>
<feature type="transmembrane region" description="Helical" evidence="9">
    <location>
        <begin position="531"/>
        <end position="549"/>
    </location>
</feature>
<dbReference type="InterPro" id="IPR001969">
    <property type="entry name" value="Aspartic_peptidase_AS"/>
</dbReference>
<keyword evidence="2 8" id="KW-0645">Protease</keyword>
<dbReference type="Proteomes" id="UP000504637">
    <property type="component" value="Unplaced"/>
</dbReference>
<protein>
    <submittedName>
        <fullName evidence="13">Acid protease</fullName>
    </submittedName>
</protein>
<dbReference type="PANTHER" id="PTHR47965">
    <property type="entry name" value="ASPARTYL PROTEASE-RELATED"/>
    <property type="match status" value="1"/>
</dbReference>
<dbReference type="GO" id="GO:0009277">
    <property type="term" value="C:fungal-type cell wall"/>
    <property type="evidence" value="ECO:0007669"/>
    <property type="project" value="TreeGrafter"/>
</dbReference>
<reference evidence="13" key="2">
    <citation type="submission" date="2020-04" db="EMBL/GenBank/DDBJ databases">
        <authorList>
            <consortium name="NCBI Genome Project"/>
        </authorList>
    </citation>
    <scope>NUCLEOTIDE SEQUENCE</scope>
    <source>
        <strain evidence="13">CBS 342.82</strain>
    </source>
</reference>
<dbReference type="PANTHER" id="PTHR47965:SF79">
    <property type="entry name" value="ASPARTIC PROTEINASE"/>
    <property type="match status" value="1"/>
</dbReference>
<feature type="chain" id="PRO_5026974047" evidence="10">
    <location>
        <begin position="17"/>
        <end position="550"/>
    </location>
</feature>
<evidence type="ECO:0000256" key="5">
    <source>
        <dbReference type="ARBA" id="ARBA00022801"/>
    </source>
</evidence>
<keyword evidence="9" id="KW-0812">Transmembrane</keyword>
<dbReference type="GO" id="GO:0005576">
    <property type="term" value="C:extracellular region"/>
    <property type="evidence" value="ECO:0007669"/>
    <property type="project" value="TreeGrafter"/>
</dbReference>
<dbReference type="InterPro" id="IPR033121">
    <property type="entry name" value="PEPTIDASE_A1"/>
</dbReference>
<dbReference type="OrthoDB" id="771136at2759"/>
<keyword evidence="5 8" id="KW-0378">Hydrolase</keyword>
<feature type="signal peptide" evidence="10">
    <location>
        <begin position="1"/>
        <end position="16"/>
    </location>
</feature>
<evidence type="ECO:0000256" key="6">
    <source>
        <dbReference type="PIRSR" id="PIRSR601461-1"/>
    </source>
</evidence>
<keyword evidence="7" id="KW-1015">Disulfide bond</keyword>
<accession>A0A6J3M4P6</accession>
<dbReference type="GO" id="GO:0006508">
    <property type="term" value="P:proteolysis"/>
    <property type="evidence" value="ECO:0007669"/>
    <property type="project" value="UniProtKB-KW"/>
</dbReference>
<evidence type="ECO:0000256" key="10">
    <source>
        <dbReference type="SAM" id="SignalP"/>
    </source>
</evidence>
<evidence type="ECO:0000256" key="9">
    <source>
        <dbReference type="SAM" id="Phobius"/>
    </source>
</evidence>
<evidence type="ECO:0000256" key="1">
    <source>
        <dbReference type="ARBA" id="ARBA00007447"/>
    </source>
</evidence>
<evidence type="ECO:0000256" key="2">
    <source>
        <dbReference type="ARBA" id="ARBA00022670"/>
    </source>
</evidence>
<keyword evidence="9" id="KW-0472">Membrane</keyword>
<feature type="active site" evidence="6">
    <location>
        <position position="85"/>
    </location>
</feature>
<dbReference type="SUPFAM" id="SSF50630">
    <property type="entry name" value="Acid proteases"/>
    <property type="match status" value="1"/>
</dbReference>
<dbReference type="GO" id="GO:0004190">
    <property type="term" value="F:aspartic-type endopeptidase activity"/>
    <property type="evidence" value="ECO:0007669"/>
    <property type="project" value="UniProtKB-KW"/>
</dbReference>
<reference evidence="13" key="3">
    <citation type="submission" date="2025-08" db="UniProtKB">
        <authorList>
            <consortium name="RefSeq"/>
        </authorList>
    </citation>
    <scope>IDENTIFICATION</scope>
    <source>
        <strain evidence="13">CBS 342.82</strain>
    </source>
</reference>
<gene>
    <name evidence="13" type="ORF">K489DRAFT_432268</name>
</gene>
<keyword evidence="12" id="KW-1185">Reference proteome</keyword>
<proteinExistence type="inferred from homology"/>
<keyword evidence="4 8" id="KW-0064">Aspartyl protease</keyword>
<dbReference type="PROSITE" id="PS51767">
    <property type="entry name" value="PEPTIDASE_A1"/>
    <property type="match status" value="1"/>
</dbReference>
<keyword evidence="3 10" id="KW-0732">Signal</keyword>